<evidence type="ECO:0000256" key="1">
    <source>
        <dbReference type="SAM" id="MobiDB-lite"/>
    </source>
</evidence>
<evidence type="ECO:0000313" key="2">
    <source>
        <dbReference type="EMBL" id="TNN56580.1"/>
    </source>
</evidence>
<name>A0A4Z2GTJ9_9TELE</name>
<gene>
    <name evidence="2" type="ORF">EYF80_033225</name>
</gene>
<sequence>MSLRAEAAEGAGPPSRSLCCGNLRTPIGAAESPSDTGGRRSRPANQKQTAYRANTTLASRLSNKQSQIKGDKPQAHGCN</sequence>
<feature type="compositionally biased region" description="Polar residues" evidence="1">
    <location>
        <begin position="43"/>
        <end position="68"/>
    </location>
</feature>
<feature type="region of interest" description="Disordered" evidence="1">
    <location>
        <begin position="1"/>
        <end position="79"/>
    </location>
</feature>
<protein>
    <submittedName>
        <fullName evidence="2">Uncharacterized protein</fullName>
    </submittedName>
</protein>
<dbReference type="AlphaFoldDB" id="A0A4Z2GTJ9"/>
<accession>A0A4Z2GTJ9</accession>
<feature type="compositionally biased region" description="Basic and acidic residues" evidence="1">
    <location>
        <begin position="69"/>
        <end position="79"/>
    </location>
</feature>
<proteinExistence type="predicted"/>
<dbReference type="Proteomes" id="UP000314294">
    <property type="component" value="Unassembled WGS sequence"/>
</dbReference>
<comment type="caution">
    <text evidence="2">The sequence shown here is derived from an EMBL/GenBank/DDBJ whole genome shotgun (WGS) entry which is preliminary data.</text>
</comment>
<keyword evidence="3" id="KW-1185">Reference proteome</keyword>
<dbReference type="EMBL" id="SRLO01000425">
    <property type="protein sequence ID" value="TNN56580.1"/>
    <property type="molecule type" value="Genomic_DNA"/>
</dbReference>
<reference evidence="2 3" key="1">
    <citation type="submission" date="2019-03" db="EMBL/GenBank/DDBJ databases">
        <title>First draft genome of Liparis tanakae, snailfish: a comprehensive survey of snailfish specific genes.</title>
        <authorList>
            <person name="Kim W."/>
            <person name="Song I."/>
            <person name="Jeong J.-H."/>
            <person name="Kim D."/>
            <person name="Kim S."/>
            <person name="Ryu S."/>
            <person name="Song J.Y."/>
            <person name="Lee S.K."/>
        </authorList>
    </citation>
    <scope>NUCLEOTIDE SEQUENCE [LARGE SCALE GENOMIC DNA]</scope>
    <source>
        <tissue evidence="2">Muscle</tissue>
    </source>
</reference>
<organism evidence="2 3">
    <name type="scientific">Liparis tanakae</name>
    <name type="common">Tanaka's snailfish</name>
    <dbReference type="NCBI Taxonomy" id="230148"/>
    <lineage>
        <taxon>Eukaryota</taxon>
        <taxon>Metazoa</taxon>
        <taxon>Chordata</taxon>
        <taxon>Craniata</taxon>
        <taxon>Vertebrata</taxon>
        <taxon>Euteleostomi</taxon>
        <taxon>Actinopterygii</taxon>
        <taxon>Neopterygii</taxon>
        <taxon>Teleostei</taxon>
        <taxon>Neoteleostei</taxon>
        <taxon>Acanthomorphata</taxon>
        <taxon>Eupercaria</taxon>
        <taxon>Perciformes</taxon>
        <taxon>Cottioidei</taxon>
        <taxon>Cottales</taxon>
        <taxon>Liparidae</taxon>
        <taxon>Liparis</taxon>
    </lineage>
</organism>
<evidence type="ECO:0000313" key="3">
    <source>
        <dbReference type="Proteomes" id="UP000314294"/>
    </source>
</evidence>